<proteinExistence type="predicted"/>
<organism evidence="1 2">
    <name type="scientific">Methylomarinum roseum</name>
    <dbReference type="NCBI Taxonomy" id="3067653"/>
    <lineage>
        <taxon>Bacteria</taxon>
        <taxon>Pseudomonadati</taxon>
        <taxon>Pseudomonadota</taxon>
        <taxon>Gammaproteobacteria</taxon>
        <taxon>Methylococcales</taxon>
        <taxon>Methylococcaceae</taxon>
        <taxon>Methylomarinum</taxon>
    </lineage>
</organism>
<protein>
    <submittedName>
        <fullName evidence="1">Uncharacterized protein</fullName>
    </submittedName>
</protein>
<name>A0AAU7NQI9_9GAMM</name>
<dbReference type="AlphaFoldDB" id="A0AAU7NQI9"/>
<evidence type="ECO:0000313" key="1">
    <source>
        <dbReference type="EMBL" id="XBS19214.1"/>
    </source>
</evidence>
<dbReference type="Proteomes" id="UP001225378">
    <property type="component" value="Chromosome"/>
</dbReference>
<gene>
    <name evidence="1" type="ORF">Q9L42_012645</name>
</gene>
<dbReference type="RefSeq" id="WP_305908036.1">
    <property type="nucleotide sequence ID" value="NZ_CP157743.1"/>
</dbReference>
<reference evidence="1 2" key="1">
    <citation type="journal article" date="2024" name="Microbiology">
        <title>Methylomarinum rosea sp. nov., a novel halophilic methanotrophic bacterium from the hypersaline Lake Elton.</title>
        <authorList>
            <person name="Suleimanov R.Z."/>
            <person name="Oshkin I.Y."/>
            <person name="Danilova O.V."/>
            <person name="Suzina N.E."/>
            <person name="Dedysh S.N."/>
        </authorList>
    </citation>
    <scope>NUCLEOTIDE SEQUENCE [LARGE SCALE GENOMIC DNA]</scope>
    <source>
        <strain evidence="1 2">Ch1-1</strain>
    </source>
</reference>
<accession>A0AAU7NQI9</accession>
<dbReference type="KEGG" id="mech:Q9L42_012645"/>
<sequence>MSLCTLAYDNNPNFTRLQHELGLPFKPHEAFKKQDLDTQQQLYRAICECIWHHDLSNA</sequence>
<evidence type="ECO:0000313" key="2">
    <source>
        <dbReference type="Proteomes" id="UP001225378"/>
    </source>
</evidence>
<keyword evidence="2" id="KW-1185">Reference proteome</keyword>
<dbReference type="EMBL" id="CP157743">
    <property type="protein sequence ID" value="XBS19214.1"/>
    <property type="molecule type" value="Genomic_DNA"/>
</dbReference>